<feature type="transmembrane region" description="Helical" evidence="5">
    <location>
        <begin position="231"/>
        <end position="249"/>
    </location>
</feature>
<feature type="transmembrane region" description="Helical" evidence="5">
    <location>
        <begin position="170"/>
        <end position="193"/>
    </location>
</feature>
<evidence type="ECO:0008006" key="8">
    <source>
        <dbReference type="Google" id="ProtNLM"/>
    </source>
</evidence>
<evidence type="ECO:0000313" key="6">
    <source>
        <dbReference type="EMBL" id="MDT0499149.1"/>
    </source>
</evidence>
<keyword evidence="3" id="KW-1003">Cell membrane</keyword>
<keyword evidence="5" id="KW-1133">Transmembrane helix</keyword>
<organism evidence="6 7">
    <name type="scientific">Banduia mediterranea</name>
    <dbReference type="NCBI Taxonomy" id="3075609"/>
    <lineage>
        <taxon>Bacteria</taxon>
        <taxon>Pseudomonadati</taxon>
        <taxon>Pseudomonadota</taxon>
        <taxon>Gammaproteobacteria</taxon>
        <taxon>Nevskiales</taxon>
        <taxon>Algiphilaceae</taxon>
        <taxon>Banduia</taxon>
    </lineage>
</organism>
<reference evidence="6 7" key="1">
    <citation type="submission" date="2023-09" db="EMBL/GenBank/DDBJ databases">
        <authorList>
            <person name="Rey-Velasco X."/>
        </authorList>
    </citation>
    <scope>NUCLEOTIDE SEQUENCE [LARGE SCALE GENOMIC DNA]</scope>
    <source>
        <strain evidence="6 7">W345</strain>
    </source>
</reference>
<dbReference type="RefSeq" id="WP_311366559.1">
    <property type="nucleotide sequence ID" value="NZ_JAVRIC010000038.1"/>
</dbReference>
<gene>
    <name evidence="6" type="ORF">RM530_17540</name>
</gene>
<evidence type="ECO:0000256" key="2">
    <source>
        <dbReference type="ARBA" id="ARBA00006939"/>
    </source>
</evidence>
<keyword evidence="4" id="KW-0862">Zinc</keyword>
<feature type="transmembrane region" description="Helical" evidence="5">
    <location>
        <begin position="199"/>
        <end position="219"/>
    </location>
</feature>
<accession>A0ABU2WPH0</accession>
<feature type="transmembrane region" description="Helical" evidence="5">
    <location>
        <begin position="63"/>
        <end position="85"/>
    </location>
</feature>
<keyword evidence="5" id="KW-0472">Membrane</keyword>
<dbReference type="PANTHER" id="PTHR11040">
    <property type="entry name" value="ZINC/IRON TRANSPORTER"/>
    <property type="match status" value="1"/>
</dbReference>
<dbReference type="Proteomes" id="UP001254608">
    <property type="component" value="Unassembled WGS sequence"/>
</dbReference>
<protein>
    <recommendedName>
        <fullName evidence="8">ZIP family zinc transporter</fullName>
    </recommendedName>
</protein>
<evidence type="ECO:0000256" key="1">
    <source>
        <dbReference type="ARBA" id="ARBA00004651"/>
    </source>
</evidence>
<proteinExistence type="inferred from homology"/>
<comment type="similarity">
    <text evidence="2">Belongs to the ZIP transporter (TC 2.A.5) family.</text>
</comment>
<name>A0ABU2WPH0_9GAMM</name>
<evidence type="ECO:0000256" key="5">
    <source>
        <dbReference type="SAM" id="Phobius"/>
    </source>
</evidence>
<keyword evidence="7" id="KW-1185">Reference proteome</keyword>
<dbReference type="PANTHER" id="PTHR11040:SF211">
    <property type="entry name" value="ZINC TRANSPORTER ZIP11"/>
    <property type="match status" value="1"/>
</dbReference>
<comment type="caution">
    <text evidence="6">The sequence shown here is derived from an EMBL/GenBank/DDBJ whole genome shotgun (WGS) entry which is preliminary data.</text>
</comment>
<evidence type="ECO:0000313" key="7">
    <source>
        <dbReference type="Proteomes" id="UP001254608"/>
    </source>
</evidence>
<feature type="transmembrane region" description="Helical" evidence="5">
    <location>
        <begin position="37"/>
        <end position="56"/>
    </location>
</feature>
<keyword evidence="5" id="KW-0812">Transmembrane</keyword>
<evidence type="ECO:0000256" key="3">
    <source>
        <dbReference type="ARBA" id="ARBA00022475"/>
    </source>
</evidence>
<comment type="subcellular location">
    <subcellularLocation>
        <location evidence="1">Cell membrane</location>
        <topology evidence="1">Multi-pass membrane protein</topology>
    </subcellularLocation>
</comment>
<sequence>MSLPLQAALWGLLGGGALVLGAATGYAAPIPRRWVSAIMAFGSGVLISALAFELMAEAHEIGGLAATASGFMAGAIIYTLANLALERYGAAHRKRSGDQQAAEADHPGSGSAIAIGSLLDGIPESIAIGLSLLQGGSTSLVMVAAVFLSNIPEGLASAAGMKRAGRSPRYVFSLWLLIALCCSLSAGIGAIAFADASDASIALIMSIAAGAILAMLIDTMVPEAVADTHEAAGAIAALGFLVAFAPSHGGA</sequence>
<evidence type="ECO:0000256" key="4">
    <source>
        <dbReference type="ARBA" id="ARBA00022833"/>
    </source>
</evidence>
<dbReference type="EMBL" id="JAVRIC010000038">
    <property type="protein sequence ID" value="MDT0499149.1"/>
    <property type="molecule type" value="Genomic_DNA"/>
</dbReference>